<reference evidence="1 2" key="1">
    <citation type="submission" date="2019-08" db="EMBL/GenBank/DDBJ databases">
        <title>Genomes of Antarctic Bizionia species.</title>
        <authorList>
            <person name="Bowman J.P."/>
        </authorList>
    </citation>
    <scope>NUCLEOTIDE SEQUENCE [LARGE SCALE GENOMIC DNA]</scope>
    <source>
        <strain evidence="1 2">HFD</strain>
    </source>
</reference>
<evidence type="ECO:0000313" key="2">
    <source>
        <dbReference type="Proteomes" id="UP000323324"/>
    </source>
</evidence>
<gene>
    <name evidence="1" type="ORF">ES676_07080</name>
</gene>
<dbReference type="AlphaFoldDB" id="A0A8H2QJF5"/>
<sequence>MKLIVTCEHGGKTIPSEYTEYFKNSLEILQSHRGFDFGALDVFNALKTLAVYSNYSATSRLLIELNRSLHHKHLFSEFTKGLANTEKEGIIKDYYFPYRNAVETEIRNLIGSNETVLHLSIHSFTPVFNIIERSCDIGILYDSSRQGEKRWASLLKDHLKTEDSNLNVRYNYPYLGKADGFTTYLRQQFALNYLGIELEINQKFSRQNIMHSTLKSILFHAIKKALN</sequence>
<dbReference type="Gene3D" id="3.40.630.40">
    <property type="entry name" value="Zn-dependent exopeptidases"/>
    <property type="match status" value="1"/>
</dbReference>
<dbReference type="SUPFAM" id="SSF53187">
    <property type="entry name" value="Zn-dependent exopeptidases"/>
    <property type="match status" value="1"/>
</dbReference>
<dbReference type="RefSeq" id="WP_148369629.1">
    <property type="nucleotide sequence ID" value="NZ_VSKM01000006.1"/>
</dbReference>
<evidence type="ECO:0000313" key="1">
    <source>
        <dbReference type="EMBL" id="TYB74432.1"/>
    </source>
</evidence>
<dbReference type="Pfam" id="PF05013">
    <property type="entry name" value="FGase"/>
    <property type="match status" value="1"/>
</dbReference>
<dbReference type="GO" id="GO:0016787">
    <property type="term" value="F:hydrolase activity"/>
    <property type="evidence" value="ECO:0007669"/>
    <property type="project" value="UniProtKB-KW"/>
</dbReference>
<proteinExistence type="predicted"/>
<dbReference type="EMBL" id="VSKM01000006">
    <property type="protein sequence ID" value="TYB74432.1"/>
    <property type="molecule type" value="Genomic_DNA"/>
</dbReference>
<dbReference type="InterPro" id="IPR007709">
    <property type="entry name" value="N-FG_amidohydro"/>
</dbReference>
<organism evidence="1 2">
    <name type="scientific">Bizionia saleffrena</name>
    <dbReference type="NCBI Taxonomy" id="291189"/>
    <lineage>
        <taxon>Bacteria</taxon>
        <taxon>Pseudomonadati</taxon>
        <taxon>Bacteroidota</taxon>
        <taxon>Flavobacteriia</taxon>
        <taxon>Flavobacteriales</taxon>
        <taxon>Flavobacteriaceae</taxon>
        <taxon>Bizionia</taxon>
    </lineage>
</organism>
<protein>
    <submittedName>
        <fullName evidence="1">N-formylglutamate amidohydrolase</fullName>
    </submittedName>
</protein>
<accession>A0A8H2QJF5</accession>
<comment type="caution">
    <text evidence="1">The sequence shown here is derived from an EMBL/GenBank/DDBJ whole genome shotgun (WGS) entry which is preliminary data.</text>
</comment>
<keyword evidence="1" id="KW-0378">Hydrolase</keyword>
<keyword evidence="2" id="KW-1185">Reference proteome</keyword>
<name>A0A8H2QJF5_9FLAO</name>
<dbReference type="Proteomes" id="UP000323324">
    <property type="component" value="Unassembled WGS sequence"/>
</dbReference>